<dbReference type="EMBL" id="CP029551">
    <property type="protein sequence ID" value="AWN34672.1"/>
    <property type="molecule type" value="Genomic_DNA"/>
</dbReference>
<organism evidence="1 2">
    <name type="scientific">Methylobacterium radiodurans</name>
    <dbReference type="NCBI Taxonomy" id="2202828"/>
    <lineage>
        <taxon>Bacteria</taxon>
        <taxon>Pseudomonadati</taxon>
        <taxon>Pseudomonadota</taxon>
        <taxon>Alphaproteobacteria</taxon>
        <taxon>Hyphomicrobiales</taxon>
        <taxon>Methylobacteriaceae</taxon>
        <taxon>Methylobacterium</taxon>
    </lineage>
</organism>
<evidence type="ECO:0000313" key="2">
    <source>
        <dbReference type="Proteomes" id="UP000246058"/>
    </source>
</evidence>
<keyword evidence="2" id="KW-1185">Reference proteome</keyword>
<dbReference type="Proteomes" id="UP000246058">
    <property type="component" value="Chromosome"/>
</dbReference>
<evidence type="ECO:0000313" key="1">
    <source>
        <dbReference type="EMBL" id="AWN34672.1"/>
    </source>
</evidence>
<protein>
    <submittedName>
        <fullName evidence="1">Uncharacterized protein</fullName>
    </submittedName>
</protein>
<dbReference type="AlphaFoldDB" id="A0A2U8VMQ9"/>
<dbReference type="KEGG" id="meti:DK427_02080"/>
<proteinExistence type="predicted"/>
<gene>
    <name evidence="1" type="ORF">DK427_02080</name>
</gene>
<sequence length="437" mass="47955">MTTKFSTPAFVDDLDEAGRAAWAEALHSWFQDAAGRLPEGHRFFNVVDDPAPAGSPTALIPWNAFPRKFTLRWPDDVETRWRTAETVVSRDMNDRRAGYYEPAGDGKFRNANLPFRDQDEYCEWRCIRDPGTGRLKSIVFTCENPEYWTTLAEQDRDKLLKLYRQLVGEQVQPEDLFFQTDIFVSGEQGPVNLRGRYNPLNKWNTTDGLVHLTHPANSLQAEIYLAADATVLRTDGTGQVLTDDARLICCAAYGSPNRSSDPTIGGKVNELVRNGLKVTIADPVGLYIGELDLAPIEVPGGATAADCWKVLRGRQDDRLILRAEFSPPEGADFELADVLVGGEPLRYGGQLAELITIVIHGVGVASAGDAPRQGCDYKCCRVPASPRLVSIVEIDKPCPEVPLTMEVQAEGSVLPSLTASVADVVSADALPRTVGRI</sequence>
<accession>A0A2U8VMQ9</accession>
<dbReference type="OrthoDB" id="226361at2"/>
<dbReference type="RefSeq" id="WP_109949809.1">
    <property type="nucleotide sequence ID" value="NZ_CP029551.1"/>
</dbReference>
<name>A0A2U8VMQ9_9HYPH</name>
<reference evidence="1 2" key="1">
    <citation type="submission" date="2018-05" db="EMBL/GenBank/DDBJ databases">
        <title>Complete Genome Sequence of Methylobacterium sp. 17Sr1-43.</title>
        <authorList>
            <person name="Srinivasan S."/>
        </authorList>
    </citation>
    <scope>NUCLEOTIDE SEQUENCE [LARGE SCALE GENOMIC DNA]</scope>
    <source>
        <strain evidence="1 2">17Sr1-43</strain>
    </source>
</reference>